<reference evidence="2 3" key="1">
    <citation type="submission" date="2017-10" db="EMBL/GenBank/DDBJ databases">
        <title>Genome announcement of Methylocella silvestris TVC from permafrost.</title>
        <authorList>
            <person name="Wang J."/>
            <person name="Geng K."/>
            <person name="Ul-Haque F."/>
            <person name="Crombie A.T."/>
            <person name="Street L.E."/>
            <person name="Wookey P.A."/>
            <person name="Murrell J.C."/>
            <person name="Pratscher J."/>
        </authorList>
    </citation>
    <scope>NUCLEOTIDE SEQUENCE [LARGE SCALE GENOMIC DNA]</scope>
    <source>
        <strain evidence="2 3">TVC</strain>
    </source>
</reference>
<dbReference type="EMBL" id="PDZR01000005">
    <property type="protein sequence ID" value="PNG26729.1"/>
    <property type="molecule type" value="Genomic_DNA"/>
</dbReference>
<evidence type="ECO:0000313" key="3">
    <source>
        <dbReference type="Proteomes" id="UP000236286"/>
    </source>
</evidence>
<name>A0A2J7TIX8_METSI</name>
<organism evidence="2 3">
    <name type="scientific">Methylocella silvestris</name>
    <dbReference type="NCBI Taxonomy" id="199596"/>
    <lineage>
        <taxon>Bacteria</taxon>
        <taxon>Pseudomonadati</taxon>
        <taxon>Pseudomonadota</taxon>
        <taxon>Alphaproteobacteria</taxon>
        <taxon>Hyphomicrobiales</taxon>
        <taxon>Beijerinckiaceae</taxon>
        <taxon>Methylocella</taxon>
    </lineage>
</organism>
<keyword evidence="1" id="KW-0472">Membrane</keyword>
<accession>A0A2J7TIX8</accession>
<sequence>MSRQGDDIEAADNYLFRSGFIRRRHMLRGFGLFGLAIGAIATLAVLPAEAASSTTPHKKKVVAAQRLSVAEGRSVARAGGPGGRLAYAPRGLRGHGTGYTELVGDPGSGLGFYALPIGVRVGAWRYHVRNERPPWQNPVRFAIAADAARYNYWLPVANNGYRYGVFNPNDGVGTPFFAGYYGPAGGYDAEPTLFGRPYGK</sequence>
<dbReference type="PROSITE" id="PS51318">
    <property type="entry name" value="TAT"/>
    <property type="match status" value="1"/>
</dbReference>
<proteinExistence type="predicted"/>
<keyword evidence="1" id="KW-0812">Transmembrane</keyword>
<dbReference type="InterPro" id="IPR006311">
    <property type="entry name" value="TAT_signal"/>
</dbReference>
<keyword evidence="1" id="KW-1133">Transmembrane helix</keyword>
<dbReference type="Proteomes" id="UP000236286">
    <property type="component" value="Unassembled WGS sequence"/>
</dbReference>
<evidence type="ECO:0000313" key="2">
    <source>
        <dbReference type="EMBL" id="PNG26729.1"/>
    </source>
</evidence>
<evidence type="ECO:0000256" key="1">
    <source>
        <dbReference type="SAM" id="Phobius"/>
    </source>
</evidence>
<gene>
    <name evidence="2" type="ORF">CR492_06995</name>
</gene>
<feature type="transmembrane region" description="Helical" evidence="1">
    <location>
        <begin position="26"/>
        <end position="46"/>
    </location>
</feature>
<comment type="caution">
    <text evidence="2">The sequence shown here is derived from an EMBL/GenBank/DDBJ whole genome shotgun (WGS) entry which is preliminary data.</text>
</comment>
<dbReference type="AlphaFoldDB" id="A0A2J7TIX8"/>
<protein>
    <submittedName>
        <fullName evidence="2">Uncharacterized protein</fullName>
    </submittedName>
</protein>